<reference evidence="2" key="1">
    <citation type="submission" date="2014-09" db="EMBL/GenBank/DDBJ databases">
        <authorList>
            <person name="Magalhaes I.L.F."/>
            <person name="Oliveira U."/>
            <person name="Santos F.R."/>
            <person name="Vidigal T.H.D.A."/>
            <person name="Brescovit A.D."/>
            <person name="Santos A.J."/>
        </authorList>
    </citation>
    <scope>NUCLEOTIDE SEQUENCE</scope>
    <source>
        <tissue evidence="2">Shoot tissue taken approximately 20 cm above the soil surface</tissue>
    </source>
</reference>
<evidence type="ECO:0000313" key="2">
    <source>
        <dbReference type="EMBL" id="JAE02970.1"/>
    </source>
</evidence>
<name>A0A0A9EQE4_ARUDO</name>
<sequence>MFAKLSLNDDSSLSKDTTTTSNFSPISLSFS</sequence>
<reference evidence="2" key="2">
    <citation type="journal article" date="2015" name="Data Brief">
        <title>Shoot transcriptome of the giant reed, Arundo donax.</title>
        <authorList>
            <person name="Barrero R.A."/>
            <person name="Guerrero F.D."/>
            <person name="Moolhuijzen P."/>
            <person name="Goolsby J.A."/>
            <person name="Tidwell J."/>
            <person name="Bellgard S.E."/>
            <person name="Bellgard M.I."/>
        </authorList>
    </citation>
    <scope>NUCLEOTIDE SEQUENCE</scope>
    <source>
        <tissue evidence="2">Shoot tissue taken approximately 20 cm above the soil surface</tissue>
    </source>
</reference>
<dbReference type="AlphaFoldDB" id="A0A0A9EQE4"/>
<dbReference type="EMBL" id="GBRH01194926">
    <property type="protein sequence ID" value="JAE02970.1"/>
    <property type="molecule type" value="Transcribed_RNA"/>
</dbReference>
<evidence type="ECO:0000256" key="1">
    <source>
        <dbReference type="SAM" id="MobiDB-lite"/>
    </source>
</evidence>
<accession>A0A0A9EQE4</accession>
<proteinExistence type="predicted"/>
<feature type="region of interest" description="Disordered" evidence="1">
    <location>
        <begin position="1"/>
        <end position="31"/>
    </location>
</feature>
<protein>
    <submittedName>
        <fullName evidence="2">Nrx1</fullName>
    </submittedName>
</protein>
<organism evidence="2">
    <name type="scientific">Arundo donax</name>
    <name type="common">Giant reed</name>
    <name type="synonym">Donax arundinaceus</name>
    <dbReference type="NCBI Taxonomy" id="35708"/>
    <lineage>
        <taxon>Eukaryota</taxon>
        <taxon>Viridiplantae</taxon>
        <taxon>Streptophyta</taxon>
        <taxon>Embryophyta</taxon>
        <taxon>Tracheophyta</taxon>
        <taxon>Spermatophyta</taxon>
        <taxon>Magnoliopsida</taxon>
        <taxon>Liliopsida</taxon>
        <taxon>Poales</taxon>
        <taxon>Poaceae</taxon>
        <taxon>PACMAD clade</taxon>
        <taxon>Arundinoideae</taxon>
        <taxon>Arundineae</taxon>
        <taxon>Arundo</taxon>
    </lineage>
</organism>
<feature type="compositionally biased region" description="Low complexity" evidence="1">
    <location>
        <begin position="1"/>
        <end position="22"/>
    </location>
</feature>